<feature type="compositionally biased region" description="Basic and acidic residues" evidence="1">
    <location>
        <begin position="1"/>
        <end position="20"/>
    </location>
</feature>
<accession>A0A8S5TW68</accession>
<organism evidence="2">
    <name type="scientific">Siphoviridae sp. ctCNm48</name>
    <dbReference type="NCBI Taxonomy" id="2825377"/>
    <lineage>
        <taxon>Viruses</taxon>
        <taxon>Duplodnaviria</taxon>
        <taxon>Heunggongvirae</taxon>
        <taxon>Uroviricota</taxon>
        <taxon>Caudoviricetes</taxon>
    </lineage>
</organism>
<evidence type="ECO:0000313" key="2">
    <source>
        <dbReference type="EMBL" id="DAF86443.1"/>
    </source>
</evidence>
<protein>
    <submittedName>
        <fullName evidence="2">Uncharacterized protein</fullName>
    </submittedName>
</protein>
<feature type="region of interest" description="Disordered" evidence="1">
    <location>
        <begin position="1"/>
        <end position="35"/>
    </location>
</feature>
<reference evidence="2" key="1">
    <citation type="journal article" date="2021" name="Proc. Natl. Acad. Sci. U.S.A.">
        <title>A Catalog of Tens of Thousands of Viruses from Human Metagenomes Reveals Hidden Associations with Chronic Diseases.</title>
        <authorList>
            <person name="Tisza M.J."/>
            <person name="Buck C.B."/>
        </authorList>
    </citation>
    <scope>NUCLEOTIDE SEQUENCE</scope>
    <source>
        <strain evidence="2">CtCNm48</strain>
    </source>
</reference>
<feature type="compositionally biased region" description="Polar residues" evidence="1">
    <location>
        <begin position="25"/>
        <end position="35"/>
    </location>
</feature>
<proteinExistence type="predicted"/>
<evidence type="ECO:0000256" key="1">
    <source>
        <dbReference type="SAM" id="MobiDB-lite"/>
    </source>
</evidence>
<name>A0A8S5TW68_9CAUD</name>
<dbReference type="EMBL" id="BK015945">
    <property type="protein sequence ID" value="DAF86443.1"/>
    <property type="molecule type" value="Genomic_DNA"/>
</dbReference>
<sequence>MKTHTFREEADAFDAERAPGECRSNPGTGQQETEC</sequence>